<reference evidence="2 3" key="1">
    <citation type="submission" date="2019-07" db="EMBL/GenBank/DDBJ databases">
        <authorList>
            <person name="Kim J."/>
        </authorList>
    </citation>
    <scope>NUCLEOTIDE SEQUENCE [LARGE SCALE GENOMIC DNA]</scope>
    <source>
        <strain evidence="2 3">MJ1a</strain>
    </source>
</reference>
<proteinExistence type="predicted"/>
<keyword evidence="3" id="KW-1185">Reference proteome</keyword>
<sequence>MYLAAAYNIFCGAAISLKPEIILFGNPPTDFLIIILQCVGMLVGVYGVAYYFAGRDPQVYWPLILVGFIGKLLGPLGSVYYIWQGKLAPVFFWVNVWNDIIWLIPFGWIIYQAMNNHLLPTVDKTTHR</sequence>
<protein>
    <recommendedName>
        <fullName evidence="4">Alkyl hydroperoxide reductase</fullName>
    </recommendedName>
</protein>
<evidence type="ECO:0000256" key="1">
    <source>
        <dbReference type="SAM" id="Phobius"/>
    </source>
</evidence>
<evidence type="ECO:0008006" key="4">
    <source>
        <dbReference type="Google" id="ProtNLM"/>
    </source>
</evidence>
<dbReference type="Proteomes" id="UP000318010">
    <property type="component" value="Unassembled WGS sequence"/>
</dbReference>
<accession>A0A563U2X5</accession>
<keyword evidence="1" id="KW-1133">Transmembrane helix</keyword>
<dbReference type="OrthoDB" id="1435090at2"/>
<name>A0A563U2X5_9SPHI</name>
<feature type="transmembrane region" description="Helical" evidence="1">
    <location>
        <begin position="90"/>
        <end position="111"/>
    </location>
</feature>
<dbReference type="EMBL" id="VOEI01000004">
    <property type="protein sequence ID" value="TWR25685.1"/>
    <property type="molecule type" value="Genomic_DNA"/>
</dbReference>
<feature type="transmembrane region" description="Helical" evidence="1">
    <location>
        <begin position="59"/>
        <end position="83"/>
    </location>
</feature>
<evidence type="ECO:0000313" key="3">
    <source>
        <dbReference type="Proteomes" id="UP000318010"/>
    </source>
</evidence>
<dbReference type="AlphaFoldDB" id="A0A563U2X5"/>
<keyword evidence="1" id="KW-0472">Membrane</keyword>
<feature type="transmembrane region" description="Helical" evidence="1">
    <location>
        <begin position="31"/>
        <end position="53"/>
    </location>
</feature>
<keyword evidence="1" id="KW-0812">Transmembrane</keyword>
<organism evidence="2 3">
    <name type="scientific">Mucilaginibacter achroorhodeus</name>
    <dbReference type="NCBI Taxonomy" id="2599294"/>
    <lineage>
        <taxon>Bacteria</taxon>
        <taxon>Pseudomonadati</taxon>
        <taxon>Bacteroidota</taxon>
        <taxon>Sphingobacteriia</taxon>
        <taxon>Sphingobacteriales</taxon>
        <taxon>Sphingobacteriaceae</taxon>
        <taxon>Mucilaginibacter</taxon>
    </lineage>
</organism>
<comment type="caution">
    <text evidence="2">The sequence shown here is derived from an EMBL/GenBank/DDBJ whole genome shotgun (WGS) entry which is preliminary data.</text>
</comment>
<evidence type="ECO:0000313" key="2">
    <source>
        <dbReference type="EMBL" id="TWR25685.1"/>
    </source>
</evidence>
<gene>
    <name evidence="2" type="ORF">FPZ42_13175</name>
</gene>